<evidence type="ECO:0000256" key="4">
    <source>
        <dbReference type="ARBA" id="ARBA00012297"/>
    </source>
</evidence>
<dbReference type="PROSITE" id="PS00080">
    <property type="entry name" value="MULTICOPPER_OXIDASE2"/>
    <property type="match status" value="1"/>
</dbReference>
<dbReference type="InterPro" id="IPR011706">
    <property type="entry name" value="Cu-oxidase_C"/>
</dbReference>
<comment type="subcellular location">
    <subcellularLocation>
        <location evidence="2 13">Secreted</location>
        <location evidence="2 13">Extracellular space</location>
        <location evidence="2 13">Apoplast</location>
    </subcellularLocation>
</comment>
<dbReference type="PANTHER" id="PTHR11709">
    <property type="entry name" value="MULTI-COPPER OXIDASE"/>
    <property type="match status" value="1"/>
</dbReference>
<gene>
    <name evidence="17" type="ORF">O6P43_008034</name>
</gene>
<dbReference type="CDD" id="cd13849">
    <property type="entry name" value="CuRO_1_LCC_plant"/>
    <property type="match status" value="1"/>
</dbReference>
<dbReference type="EC" id="1.10.3.2" evidence="4 13"/>
<dbReference type="GO" id="GO:0046274">
    <property type="term" value="P:lignin catabolic process"/>
    <property type="evidence" value="ECO:0007669"/>
    <property type="project" value="UniProtKB-KW"/>
</dbReference>
<comment type="caution">
    <text evidence="17">The sequence shown here is derived from an EMBL/GenBank/DDBJ whole genome shotgun (WGS) entry which is preliminary data.</text>
</comment>
<comment type="cofactor">
    <cofactor evidence="13">
        <name>Cu cation</name>
        <dbReference type="ChEBI" id="CHEBI:23378"/>
    </cofactor>
    <text evidence="13">Binds 4 Cu cations per monomer.</text>
</comment>
<feature type="domain" description="Plastocyanin-like" evidence="15">
    <location>
        <begin position="418"/>
        <end position="553"/>
    </location>
</feature>
<evidence type="ECO:0000256" key="7">
    <source>
        <dbReference type="ARBA" id="ARBA00022723"/>
    </source>
</evidence>
<evidence type="ECO:0000256" key="9">
    <source>
        <dbReference type="ARBA" id="ARBA00023002"/>
    </source>
</evidence>
<reference evidence="17" key="1">
    <citation type="journal article" date="2023" name="Science">
        <title>Elucidation of the pathway for biosynthesis of saponin adjuvants from the soapbark tree.</title>
        <authorList>
            <person name="Reed J."/>
            <person name="Orme A."/>
            <person name="El-Demerdash A."/>
            <person name="Owen C."/>
            <person name="Martin L.B.B."/>
            <person name="Misra R.C."/>
            <person name="Kikuchi S."/>
            <person name="Rejzek M."/>
            <person name="Martin A.C."/>
            <person name="Harkess A."/>
            <person name="Leebens-Mack J."/>
            <person name="Louveau T."/>
            <person name="Stephenson M.J."/>
            <person name="Osbourn A."/>
        </authorList>
    </citation>
    <scope>NUCLEOTIDE SEQUENCE</scope>
    <source>
        <strain evidence="17">S10</strain>
    </source>
</reference>
<dbReference type="AlphaFoldDB" id="A0AAD7PWS8"/>
<comment type="similarity">
    <text evidence="3 13">Belongs to the multicopper oxidase family.</text>
</comment>
<evidence type="ECO:0000256" key="13">
    <source>
        <dbReference type="RuleBase" id="RU361119"/>
    </source>
</evidence>
<evidence type="ECO:0000256" key="2">
    <source>
        <dbReference type="ARBA" id="ARBA00004271"/>
    </source>
</evidence>
<evidence type="ECO:0000256" key="8">
    <source>
        <dbReference type="ARBA" id="ARBA00022737"/>
    </source>
</evidence>
<keyword evidence="12 13" id="KW-0439">Lignin degradation</keyword>
<keyword evidence="5 13" id="KW-0052">Apoplast</keyword>
<keyword evidence="9 13" id="KW-0560">Oxidoreductase</keyword>
<evidence type="ECO:0000256" key="11">
    <source>
        <dbReference type="ARBA" id="ARBA00023180"/>
    </source>
</evidence>
<keyword evidence="6 13" id="KW-0964">Secreted</keyword>
<dbReference type="InterPro" id="IPR034288">
    <property type="entry name" value="CuRO_1_LCC"/>
</dbReference>
<dbReference type="GO" id="GO:0005507">
    <property type="term" value="F:copper ion binding"/>
    <property type="evidence" value="ECO:0007669"/>
    <property type="project" value="InterPro"/>
</dbReference>
<dbReference type="Proteomes" id="UP001163823">
    <property type="component" value="Chromosome 4"/>
</dbReference>
<feature type="chain" id="PRO_5041765836" description="Laccase" evidence="13">
    <location>
        <begin position="29"/>
        <end position="571"/>
    </location>
</feature>
<keyword evidence="18" id="KW-1185">Reference proteome</keyword>
<dbReference type="Pfam" id="PF07731">
    <property type="entry name" value="Cu-oxidase_2"/>
    <property type="match status" value="1"/>
</dbReference>
<evidence type="ECO:0000256" key="12">
    <source>
        <dbReference type="ARBA" id="ARBA00023185"/>
    </source>
</evidence>
<dbReference type="InterPro" id="IPR011707">
    <property type="entry name" value="Cu-oxidase-like_N"/>
</dbReference>
<dbReference type="PANTHER" id="PTHR11709:SF410">
    <property type="entry name" value="LACCASE"/>
    <property type="match status" value="1"/>
</dbReference>
<evidence type="ECO:0000256" key="10">
    <source>
        <dbReference type="ARBA" id="ARBA00023008"/>
    </source>
</evidence>
<dbReference type="KEGG" id="qsa:O6P43_008034"/>
<dbReference type="GO" id="GO:0052716">
    <property type="term" value="F:hydroquinone:oxygen oxidoreductase activity"/>
    <property type="evidence" value="ECO:0007669"/>
    <property type="project" value="UniProtKB-EC"/>
</dbReference>
<protein>
    <recommendedName>
        <fullName evidence="4 13">Laccase</fullName>
        <ecNumber evidence="4 13">1.10.3.2</ecNumber>
    </recommendedName>
    <alternativeName>
        <fullName evidence="13">Benzenediol:oxygen oxidoreductase</fullName>
    </alternativeName>
    <alternativeName>
        <fullName evidence="13">Diphenol oxidase</fullName>
    </alternativeName>
    <alternativeName>
        <fullName evidence="13">Urishiol oxidase</fullName>
    </alternativeName>
</protein>
<keyword evidence="8 13" id="KW-0677">Repeat</keyword>
<dbReference type="InterPro" id="IPR008972">
    <property type="entry name" value="Cupredoxin"/>
</dbReference>
<dbReference type="InterPro" id="IPR045087">
    <property type="entry name" value="Cu-oxidase_fam"/>
</dbReference>
<evidence type="ECO:0000313" key="18">
    <source>
        <dbReference type="Proteomes" id="UP001163823"/>
    </source>
</evidence>
<keyword evidence="11" id="KW-0325">Glycoprotein</keyword>
<keyword evidence="13" id="KW-0732">Signal</keyword>
<dbReference type="CDD" id="cd13897">
    <property type="entry name" value="CuRO_3_LCC_plant"/>
    <property type="match status" value="1"/>
</dbReference>
<evidence type="ECO:0000256" key="3">
    <source>
        <dbReference type="ARBA" id="ARBA00010609"/>
    </source>
</evidence>
<dbReference type="InterPro" id="IPR034289">
    <property type="entry name" value="CuRO_3_LCC"/>
</dbReference>
<feature type="domain" description="Plastocyanin-like" evidence="16">
    <location>
        <begin position="40"/>
        <end position="151"/>
    </location>
</feature>
<keyword evidence="7 13" id="KW-0479">Metal-binding</keyword>
<feature type="domain" description="Plastocyanin-like" evidence="14">
    <location>
        <begin position="165"/>
        <end position="315"/>
    </location>
</feature>
<dbReference type="Pfam" id="PF00394">
    <property type="entry name" value="Cu-oxidase"/>
    <property type="match status" value="1"/>
</dbReference>
<dbReference type="NCBIfam" id="TIGR03389">
    <property type="entry name" value="laccase"/>
    <property type="match status" value="1"/>
</dbReference>
<proteinExistence type="inferred from homology"/>
<dbReference type="GO" id="GO:0048046">
    <property type="term" value="C:apoplast"/>
    <property type="evidence" value="ECO:0007669"/>
    <property type="project" value="UniProtKB-SubCell"/>
</dbReference>
<dbReference type="Pfam" id="PF07732">
    <property type="entry name" value="Cu-oxidase_3"/>
    <property type="match status" value="1"/>
</dbReference>
<accession>A0AAD7PWS8</accession>
<dbReference type="CDD" id="cd13875">
    <property type="entry name" value="CuRO_2_LCC_plant"/>
    <property type="match status" value="1"/>
</dbReference>
<comment type="catalytic activity">
    <reaction evidence="1 13">
        <text>4 hydroquinone + O2 = 4 benzosemiquinone + 2 H2O</text>
        <dbReference type="Rhea" id="RHEA:11276"/>
        <dbReference type="ChEBI" id="CHEBI:15377"/>
        <dbReference type="ChEBI" id="CHEBI:15379"/>
        <dbReference type="ChEBI" id="CHEBI:17594"/>
        <dbReference type="ChEBI" id="CHEBI:17977"/>
        <dbReference type="EC" id="1.10.3.2"/>
    </reaction>
</comment>
<dbReference type="InterPro" id="IPR034285">
    <property type="entry name" value="CuRO_2_LCC"/>
</dbReference>
<evidence type="ECO:0000313" key="17">
    <source>
        <dbReference type="EMBL" id="KAJ7969735.1"/>
    </source>
</evidence>
<feature type="signal peptide" evidence="13">
    <location>
        <begin position="1"/>
        <end position="28"/>
    </location>
</feature>
<name>A0AAD7PWS8_QUISA</name>
<evidence type="ECO:0000259" key="14">
    <source>
        <dbReference type="Pfam" id="PF00394"/>
    </source>
</evidence>
<comment type="function">
    <text evidence="13">Lignin degradation and detoxification of lignin-derived products.</text>
</comment>
<evidence type="ECO:0000259" key="16">
    <source>
        <dbReference type="Pfam" id="PF07732"/>
    </source>
</evidence>
<organism evidence="17 18">
    <name type="scientific">Quillaja saponaria</name>
    <name type="common">Soap bark tree</name>
    <dbReference type="NCBI Taxonomy" id="32244"/>
    <lineage>
        <taxon>Eukaryota</taxon>
        <taxon>Viridiplantae</taxon>
        <taxon>Streptophyta</taxon>
        <taxon>Embryophyta</taxon>
        <taxon>Tracheophyta</taxon>
        <taxon>Spermatophyta</taxon>
        <taxon>Magnoliopsida</taxon>
        <taxon>eudicotyledons</taxon>
        <taxon>Gunneridae</taxon>
        <taxon>Pentapetalae</taxon>
        <taxon>rosids</taxon>
        <taxon>fabids</taxon>
        <taxon>Fabales</taxon>
        <taxon>Quillajaceae</taxon>
        <taxon>Quillaja</taxon>
    </lineage>
</organism>
<evidence type="ECO:0000256" key="6">
    <source>
        <dbReference type="ARBA" id="ARBA00022525"/>
    </source>
</evidence>
<dbReference type="InterPro" id="IPR002355">
    <property type="entry name" value="Cu_oxidase_Cu_BS"/>
</dbReference>
<dbReference type="SUPFAM" id="SSF49503">
    <property type="entry name" value="Cupredoxins"/>
    <property type="match status" value="3"/>
</dbReference>
<dbReference type="InterPro" id="IPR017761">
    <property type="entry name" value="Laccase"/>
</dbReference>
<sequence>MGLEKCGIFLGFLGFMFLSGLLSSMAQGKKVHYYDFILRETNFTKLCRTKSILTVNDSFPGPVIRVHKGDTVFVNVHNNGTYGVTIHWHGVKQPRNPWFDGPENITQCPIQPGSSFTQKVILSTEEGTIWWHAHSDWTRATVHGAFIILPANGTSYPFPDPDGEKTIVIGEWFKGDVMEIIKEALESGAEVNTSDAFTINGQPGDLHHCSNETIYRFFVDYGKTYLFRIINAAMNEEQFFGIAQHNLTVVGSDAAYIKPISTTDYIMITPGQTMDVLVTANQSPDFYYIASTPFVDGQAEFNNSTTTAILQYNGNYNPSSPIPFPSLPSYNDSTAAENFRKLLRSLASEAHPINVPLNITRSIYMTISVNQIYCENASCAGPDGNKLSASLTNISFQTPSIDILQAYYKTLPHVFTKDFPDEPPDYFNFTADHVPDYTNFPTLGTKVIVLDYNESVEIVWQGTNVNSGENHPMHLHGFSFYVVGTGSGNFDNKTDPKNYNLSDPPEVNTIGVPKNGWLAMRFLADNPGVWYMHCHLERHSSWGMSTVVIVKNGSTEDTSILPPPKHMPPCS</sequence>
<evidence type="ECO:0000256" key="5">
    <source>
        <dbReference type="ARBA" id="ARBA00022523"/>
    </source>
</evidence>
<dbReference type="Gene3D" id="2.60.40.420">
    <property type="entry name" value="Cupredoxins - blue copper proteins"/>
    <property type="match status" value="3"/>
</dbReference>
<evidence type="ECO:0000259" key="15">
    <source>
        <dbReference type="Pfam" id="PF07731"/>
    </source>
</evidence>
<dbReference type="EMBL" id="JARAOO010000004">
    <property type="protein sequence ID" value="KAJ7969735.1"/>
    <property type="molecule type" value="Genomic_DNA"/>
</dbReference>
<dbReference type="InterPro" id="IPR001117">
    <property type="entry name" value="Cu-oxidase_2nd"/>
</dbReference>
<evidence type="ECO:0000256" key="1">
    <source>
        <dbReference type="ARBA" id="ARBA00000349"/>
    </source>
</evidence>
<keyword evidence="10 13" id="KW-0186">Copper</keyword>